<evidence type="ECO:0000313" key="1">
    <source>
        <dbReference type="EMBL" id="QOL19299.1"/>
    </source>
</evidence>
<protein>
    <submittedName>
        <fullName evidence="1">Uncharacterized protein</fullName>
    </submittedName>
</protein>
<dbReference type="EMBL" id="CP054719">
    <property type="protein sequence ID" value="QOL19299.1"/>
    <property type="molecule type" value="Genomic_DNA"/>
</dbReference>
<dbReference type="AlphaFoldDB" id="A0A7L9RRW8"/>
<proteinExistence type="predicted"/>
<accession>A0A7L9RRW8</accession>
<reference evidence="1 2" key="1">
    <citation type="submission" date="2020-06" db="EMBL/GenBank/DDBJ databases">
        <title>The endosymbiont of the kinetoplastid Bodo saltans is a Paracaedibacter-like alpha-proteobacterium possessing a putative toxin-antitoxin system.</title>
        <authorList>
            <person name="Midha S."/>
            <person name="Rigden D.J."/>
            <person name="Siozios S."/>
            <person name="Hurst G.D.D."/>
            <person name="Jackson A.P."/>
        </authorList>
    </citation>
    <scope>NUCLEOTIDE SEQUENCE [LARGE SCALE GENOMIC DNA]</scope>
    <source>
        <strain evidence="1">Lake Konstanz</strain>
    </source>
</reference>
<dbReference type="Proteomes" id="UP000594001">
    <property type="component" value="Chromosome"/>
</dbReference>
<dbReference type="KEGG" id="pbal:CPBP_00048"/>
<keyword evidence="2" id="KW-1185">Reference proteome</keyword>
<organism evidence="1 2">
    <name type="scientific">Candidatus Bodocaedibacter vickermanii</name>
    <dbReference type="NCBI Taxonomy" id="2741701"/>
    <lineage>
        <taxon>Bacteria</taxon>
        <taxon>Pseudomonadati</taxon>
        <taxon>Pseudomonadota</taxon>
        <taxon>Alphaproteobacteria</taxon>
        <taxon>Holosporales</taxon>
        <taxon>Candidatus Paracaedibacteraceae</taxon>
        <taxon>Candidatus Bodocaedibacter</taxon>
    </lineage>
</organism>
<dbReference type="RefSeq" id="WP_350332055.1">
    <property type="nucleotide sequence ID" value="NZ_CP054719.1"/>
</dbReference>
<sequence length="190" mass="21613">MKRYILGLLVLVNFETHYISAAELDSAAVKILYTYTNDQASRAAGLVPVRLHRDVDEQPHTLTLNVHFYGVARTVKEILDGVIDGLDLNEFATLHMRSSFGKVADSHAFALEELRRIGALSIDYIRAENTVERIKTRRISWMVDAIAGTHPHAWGDRAKRERIRALVEKNYFDNSGRPRSLRELQKVVNS</sequence>
<evidence type="ECO:0000313" key="2">
    <source>
        <dbReference type="Proteomes" id="UP000594001"/>
    </source>
</evidence>
<gene>
    <name evidence="1" type="ORF">CPBP_00048</name>
</gene>
<name>A0A7L9RRW8_9PROT</name>